<dbReference type="SUPFAM" id="SSF55729">
    <property type="entry name" value="Acyl-CoA N-acyltransferases (Nat)"/>
    <property type="match status" value="2"/>
</dbReference>
<accession>A0A166BF10</accession>
<keyword evidence="5 7" id="KW-0808">Transferase</keyword>
<evidence type="ECO:0000256" key="7">
    <source>
        <dbReference type="RuleBase" id="RU000586"/>
    </source>
</evidence>
<dbReference type="STRING" id="436010.A0A166BF10"/>
<dbReference type="PROSITE" id="PS51186">
    <property type="entry name" value="GNAT"/>
    <property type="match status" value="1"/>
</dbReference>
<feature type="compositionally biased region" description="Acidic residues" evidence="9">
    <location>
        <begin position="24"/>
        <end position="41"/>
    </location>
</feature>
<dbReference type="EC" id="2.3.1.97" evidence="3 7"/>
<dbReference type="Pfam" id="PF02799">
    <property type="entry name" value="NMT_C"/>
    <property type="match status" value="1"/>
</dbReference>
<evidence type="ECO:0000259" key="10">
    <source>
        <dbReference type="PROSITE" id="PS51186"/>
    </source>
</evidence>
<dbReference type="InterPro" id="IPR022677">
    <property type="entry name" value="NMT_C"/>
</dbReference>
<dbReference type="GO" id="GO:0004379">
    <property type="term" value="F:glycylpeptide N-tetradecanoyltransferase activity"/>
    <property type="evidence" value="ECO:0007669"/>
    <property type="project" value="UniProtKB-EC"/>
</dbReference>
<comment type="subunit">
    <text evidence="2">Monomer.</text>
</comment>
<feature type="compositionally biased region" description="Acidic residues" evidence="9">
    <location>
        <begin position="1"/>
        <end position="10"/>
    </location>
</feature>
<dbReference type="InterPro" id="IPR016181">
    <property type="entry name" value="Acyl_CoA_acyltransferase"/>
</dbReference>
<dbReference type="OrthoDB" id="60315at2759"/>
<name>A0A166BF10_9AGAM</name>
<comment type="similarity">
    <text evidence="1 8">Belongs to the NMT family.</text>
</comment>
<dbReference type="InterPro" id="IPR022678">
    <property type="entry name" value="NMT_CS"/>
</dbReference>
<evidence type="ECO:0000256" key="6">
    <source>
        <dbReference type="ARBA" id="ARBA00023315"/>
    </source>
</evidence>
<evidence type="ECO:0000256" key="8">
    <source>
        <dbReference type="RuleBase" id="RU004178"/>
    </source>
</evidence>
<sequence>MASEQAETEEIINAAQDSEHPPEDSESEASDDEAQPDEQATEGEPLASTSSKKKKKKKKSKAVRALNALRGKAEIPQEVVDQVLDKVKLHGGVEGLDAENVRTALEQMKIMEVMKGKTGIGGKNKKDMGEHKFWATQPVQQMGEKPSTSDGCIEPSVSREQVRQDAYPLPKEFEWCVMDLDESKQIKEVYDLLSLNYVEDDDASFRFQYSAEFLNWALRPPGYHKEWHIGVRVSSNKKLVAFISGVPLSLCIRENTVQASEINYLCIHKKLRSKRLAPVLIKEVTRQCHLKGVFQAIYTAGVVLPTPVTMCRYYHRSLNIPKLVSVGFTHVPRSMTLARMIRHYKLPSSLYLGKNMREMEVQDVAQVSALYTRYMQRFTVKPTMTEDEIRHQFLSGKGTGEKRKEDQRREGQVVWTYVIENPTTHDITDFFSFYSLPSTIINQPKYGVLEAAYLFYYATDVAFDERAEEEGRLKKRLQDLIGDALILADQCKFDVFNALTLMDNVPFLQDLKFGAGDGLLNFYLYNWRTAPVAGMEALDGVAAGKGVGVVML</sequence>
<feature type="region of interest" description="Disordered" evidence="9">
    <location>
        <begin position="1"/>
        <end position="61"/>
    </location>
</feature>
<dbReference type="GO" id="GO:0005737">
    <property type="term" value="C:cytoplasm"/>
    <property type="evidence" value="ECO:0007669"/>
    <property type="project" value="TreeGrafter"/>
</dbReference>
<proteinExistence type="inferred from homology"/>
<dbReference type="PIRSF" id="PIRSF015892">
    <property type="entry name" value="N-myristl_transf"/>
    <property type="match status" value="1"/>
</dbReference>
<dbReference type="EMBL" id="KV417645">
    <property type="protein sequence ID" value="KZP12580.1"/>
    <property type="molecule type" value="Genomic_DNA"/>
</dbReference>
<dbReference type="Gene3D" id="3.40.630.30">
    <property type="match status" value="2"/>
</dbReference>
<reference evidence="11 12" key="1">
    <citation type="journal article" date="2016" name="Mol. Biol. Evol.">
        <title>Comparative Genomics of Early-Diverging Mushroom-Forming Fungi Provides Insights into the Origins of Lignocellulose Decay Capabilities.</title>
        <authorList>
            <person name="Nagy L.G."/>
            <person name="Riley R."/>
            <person name="Tritt A."/>
            <person name="Adam C."/>
            <person name="Daum C."/>
            <person name="Floudas D."/>
            <person name="Sun H."/>
            <person name="Yadav J.S."/>
            <person name="Pangilinan J."/>
            <person name="Larsson K.H."/>
            <person name="Matsuura K."/>
            <person name="Barry K."/>
            <person name="Labutti K."/>
            <person name="Kuo R."/>
            <person name="Ohm R.A."/>
            <person name="Bhattacharya S.S."/>
            <person name="Shirouzu T."/>
            <person name="Yoshinaga Y."/>
            <person name="Martin F.M."/>
            <person name="Grigoriev I.V."/>
            <person name="Hibbett D.S."/>
        </authorList>
    </citation>
    <scope>NUCLEOTIDE SEQUENCE [LARGE SCALE GENOMIC DNA]</scope>
    <source>
        <strain evidence="11 12">CBS 109695</strain>
    </source>
</reference>
<dbReference type="AlphaFoldDB" id="A0A166BF10"/>
<keyword evidence="12" id="KW-1185">Reference proteome</keyword>
<evidence type="ECO:0000256" key="3">
    <source>
        <dbReference type="ARBA" id="ARBA00012923"/>
    </source>
</evidence>
<gene>
    <name evidence="11" type="ORF">FIBSPDRAFT_754638</name>
</gene>
<dbReference type="Proteomes" id="UP000076532">
    <property type="component" value="Unassembled WGS sequence"/>
</dbReference>
<feature type="compositionally biased region" description="Basic residues" evidence="9">
    <location>
        <begin position="51"/>
        <end position="61"/>
    </location>
</feature>
<evidence type="ECO:0000256" key="5">
    <source>
        <dbReference type="ARBA" id="ARBA00022679"/>
    </source>
</evidence>
<evidence type="ECO:0000313" key="12">
    <source>
        <dbReference type="Proteomes" id="UP000076532"/>
    </source>
</evidence>
<evidence type="ECO:0000256" key="4">
    <source>
        <dbReference type="ARBA" id="ARBA00022240"/>
    </source>
</evidence>
<organism evidence="11 12">
    <name type="scientific">Athelia psychrophila</name>
    <dbReference type="NCBI Taxonomy" id="1759441"/>
    <lineage>
        <taxon>Eukaryota</taxon>
        <taxon>Fungi</taxon>
        <taxon>Dikarya</taxon>
        <taxon>Basidiomycota</taxon>
        <taxon>Agaricomycotina</taxon>
        <taxon>Agaricomycetes</taxon>
        <taxon>Agaricomycetidae</taxon>
        <taxon>Atheliales</taxon>
        <taxon>Atheliaceae</taxon>
        <taxon>Athelia</taxon>
    </lineage>
</organism>
<protein>
    <recommendedName>
        <fullName evidence="4 7">Glycylpeptide N-tetradecanoyltransferase</fullName>
        <ecNumber evidence="3 7">2.3.1.97</ecNumber>
    </recommendedName>
</protein>
<dbReference type="PANTHER" id="PTHR11377:SF5">
    <property type="entry name" value="GLYCYLPEPTIDE N-TETRADECANOYLTRANSFERASE"/>
    <property type="match status" value="1"/>
</dbReference>
<dbReference type="PANTHER" id="PTHR11377">
    <property type="entry name" value="N-MYRISTOYL TRANSFERASE"/>
    <property type="match status" value="1"/>
</dbReference>
<evidence type="ECO:0000256" key="2">
    <source>
        <dbReference type="ARBA" id="ARBA00011245"/>
    </source>
</evidence>
<dbReference type="PROSITE" id="PS00976">
    <property type="entry name" value="NMT_2"/>
    <property type="match status" value="1"/>
</dbReference>
<evidence type="ECO:0000313" key="11">
    <source>
        <dbReference type="EMBL" id="KZP12580.1"/>
    </source>
</evidence>
<dbReference type="InterPro" id="IPR000903">
    <property type="entry name" value="NMT"/>
</dbReference>
<evidence type="ECO:0000256" key="1">
    <source>
        <dbReference type="ARBA" id="ARBA00009469"/>
    </source>
</evidence>
<dbReference type="InterPro" id="IPR022676">
    <property type="entry name" value="NMT_N"/>
</dbReference>
<dbReference type="FunFam" id="3.40.630.30:FF:000042">
    <property type="entry name" value="Glycylpeptide N-tetradecanoyltransferase"/>
    <property type="match status" value="1"/>
</dbReference>
<comment type="function">
    <text evidence="7">Adds a myristoyl group to the N-terminal glycine residue of certain cellular proteins.</text>
</comment>
<feature type="domain" description="N-acetyltransferase" evidence="10">
    <location>
        <begin position="178"/>
        <end position="357"/>
    </location>
</feature>
<comment type="catalytic activity">
    <reaction evidence="7">
        <text>N-terminal glycyl-[protein] + tetradecanoyl-CoA = N-tetradecanoylglycyl-[protein] + CoA + H(+)</text>
        <dbReference type="Rhea" id="RHEA:15521"/>
        <dbReference type="Rhea" id="RHEA-COMP:12666"/>
        <dbReference type="Rhea" id="RHEA-COMP:12667"/>
        <dbReference type="ChEBI" id="CHEBI:15378"/>
        <dbReference type="ChEBI" id="CHEBI:57287"/>
        <dbReference type="ChEBI" id="CHEBI:57385"/>
        <dbReference type="ChEBI" id="CHEBI:64723"/>
        <dbReference type="ChEBI" id="CHEBI:133050"/>
        <dbReference type="EC" id="2.3.1.97"/>
    </reaction>
</comment>
<dbReference type="Pfam" id="PF01233">
    <property type="entry name" value="NMT"/>
    <property type="match status" value="1"/>
</dbReference>
<keyword evidence="6 7" id="KW-0012">Acyltransferase</keyword>
<evidence type="ECO:0000256" key="9">
    <source>
        <dbReference type="SAM" id="MobiDB-lite"/>
    </source>
</evidence>
<dbReference type="InterPro" id="IPR000182">
    <property type="entry name" value="GNAT_dom"/>
</dbReference>